<dbReference type="Gene3D" id="1.10.10.10">
    <property type="entry name" value="Winged helix-like DNA-binding domain superfamily/Winged helix DNA-binding domain"/>
    <property type="match status" value="1"/>
</dbReference>
<dbReference type="Proteomes" id="UP000320591">
    <property type="component" value="Chromosome"/>
</dbReference>
<evidence type="ECO:0000313" key="5">
    <source>
        <dbReference type="Proteomes" id="UP000320591"/>
    </source>
</evidence>
<dbReference type="InterPro" id="IPR036388">
    <property type="entry name" value="WH-like_DNA-bd_sf"/>
</dbReference>
<sequence>MLGWLRKQVSGLSPRGNIITPGVSVGETVSAEGWILPCSADELLASAGRPRLMQALWENCPLSASMFESLWLSPLRQVAELAQSLPLPIASGEYGRRGGLLDAVLSVSVCAVRLSKSHLLPPGAPPEEQAAQSSAWCTAIYYAALFSLAGELGSVSGETRNGKPWLPALIPPTDAYRFRLESDVSASHYWRLMIAGRLLPQPALIWLSQWPSVLQTLLSSLDEQAGGMVSVIVGNAWERCGLSGRNAATPPIAASMNTSISQNAENRSLEHPVSIAIESEIKKQNNNYNNKSGDNQVADNVAVSATQEPGVPMSISPDELVSALHSPESAEDSDQQQQDTASGDADIDTLSILDRQLFSAAEDKESISVNEPTGEHGENQYGRLFFEWIVEGINSDSISVNERDSFTHVVSQFLFLKTPECFFKYLSYLSSSGVDIDKSALQQSFEACSYHHTRGGKGIYTYRIYDNQERAGKYEKIAGYMIPITALSKCKNRLVNSSPYVSPNN</sequence>
<evidence type="ECO:0000259" key="2">
    <source>
        <dbReference type="Pfam" id="PF07514"/>
    </source>
</evidence>
<accession>A0A5B8I9G8</accession>
<feature type="domain" description="Putative conjugal transfer nickase/helicase TraI C-terminal" evidence="3">
    <location>
        <begin position="382"/>
        <end position="487"/>
    </location>
</feature>
<name>A0A5B8I9G8_9GAMM</name>
<dbReference type="RefSeq" id="WP_050569417.1">
    <property type="nucleotide sequence ID" value="NZ_CM001975.1"/>
</dbReference>
<dbReference type="Gene3D" id="2.40.10.200">
    <property type="entry name" value="STY4665 C-terminal domain-like"/>
    <property type="match status" value="1"/>
</dbReference>
<evidence type="ECO:0000256" key="1">
    <source>
        <dbReference type="SAM" id="MobiDB-lite"/>
    </source>
</evidence>
<feature type="domain" description="Uncharacterised" evidence="2">
    <location>
        <begin position="36"/>
        <end position="298"/>
    </location>
</feature>
<dbReference type="InterPro" id="IPR036390">
    <property type="entry name" value="WH_DNA-bd_sf"/>
</dbReference>
<dbReference type="NCBIfam" id="TIGR03760">
    <property type="entry name" value="ICE_TraI_Pfluor"/>
    <property type="match status" value="1"/>
</dbReference>
<dbReference type="STRING" id="568768.GCA_000406125_00982"/>
<proteinExistence type="predicted"/>
<dbReference type="EMBL" id="CP042220">
    <property type="protein sequence ID" value="QDX30921.1"/>
    <property type="molecule type" value="Genomic_DNA"/>
</dbReference>
<organism evidence="4 5">
    <name type="scientific">Dickeya poaceiphila</name>
    <dbReference type="NCBI Taxonomy" id="568768"/>
    <lineage>
        <taxon>Bacteria</taxon>
        <taxon>Pseudomonadati</taxon>
        <taxon>Pseudomonadota</taxon>
        <taxon>Gammaproteobacteria</taxon>
        <taxon>Enterobacterales</taxon>
        <taxon>Pectobacteriaceae</taxon>
        <taxon>Dickeya</taxon>
    </lineage>
</organism>
<dbReference type="Gene3D" id="1.10.3210.40">
    <property type="match status" value="1"/>
</dbReference>
<evidence type="ECO:0000313" key="4">
    <source>
        <dbReference type="EMBL" id="QDX30921.1"/>
    </source>
</evidence>
<keyword evidence="5" id="KW-1185">Reference proteome</keyword>
<dbReference type="InterPro" id="IPR011119">
    <property type="entry name" value="Unchr_helicase_relaxase_TraI"/>
</dbReference>
<reference evidence="4 5" key="1">
    <citation type="journal article" date="2019" name="Environ. Microbiol.">
        <title>The phytopathogenic nature of Dickeya aquatica 174/2 and the dynamic early evolution of Dickeya pathogenicity.</title>
        <authorList>
            <person name="Duprey A."/>
            <person name="Taib N."/>
            <person name="Leonard S."/>
            <person name="Garin T."/>
            <person name="Flandrois J.P."/>
            <person name="Nasser W."/>
            <person name="Brochier-Armanet C."/>
            <person name="Reverchon S."/>
        </authorList>
    </citation>
    <scope>NUCLEOTIDE SEQUENCE [LARGE SCALE GENOMIC DNA]</scope>
    <source>
        <strain evidence="4 5">NCPPB 569</strain>
    </source>
</reference>
<evidence type="ECO:0008006" key="6">
    <source>
        <dbReference type="Google" id="ProtNLM"/>
    </source>
</evidence>
<dbReference type="AlphaFoldDB" id="A0A5B8I9G8"/>
<feature type="region of interest" description="Disordered" evidence="1">
    <location>
        <begin position="324"/>
        <end position="346"/>
    </location>
</feature>
<dbReference type="Pfam" id="PF07514">
    <property type="entry name" value="TraI_2"/>
    <property type="match status" value="1"/>
</dbReference>
<dbReference type="SUPFAM" id="SSF46785">
    <property type="entry name" value="Winged helix' DNA-binding domain"/>
    <property type="match status" value="1"/>
</dbReference>
<gene>
    <name evidence="4" type="ORF">Dpoa569_0002870</name>
</gene>
<feature type="compositionally biased region" description="Low complexity" evidence="1">
    <location>
        <begin position="335"/>
        <end position="344"/>
    </location>
</feature>
<protein>
    <recommendedName>
        <fullName evidence="6">Helicase</fullName>
    </recommendedName>
</protein>
<evidence type="ECO:0000259" key="3">
    <source>
        <dbReference type="Pfam" id="PF07515"/>
    </source>
</evidence>
<dbReference type="KEGG" id="dic:Dpoa569_0002870"/>
<dbReference type="InterPro" id="IPR011093">
    <property type="entry name" value="TraI_2_C"/>
</dbReference>
<dbReference type="InterPro" id="IPR022391">
    <property type="entry name" value="ICE_relaxase_PFGI-1"/>
</dbReference>
<dbReference type="Pfam" id="PF07515">
    <property type="entry name" value="TraI_2_C"/>
    <property type="match status" value="1"/>
</dbReference>
<dbReference type="OrthoDB" id="6190309at2"/>